<feature type="transmembrane region" description="Helical" evidence="1">
    <location>
        <begin position="27"/>
        <end position="48"/>
    </location>
</feature>
<reference evidence="2" key="1">
    <citation type="submission" date="2022-05" db="EMBL/GenBank/DDBJ databases">
        <title>Brevundimonas albigilva TT17 genome sequence.</title>
        <authorList>
            <person name="Lee K."/>
            <person name="Son H."/>
        </authorList>
    </citation>
    <scope>NUCLEOTIDE SEQUENCE</scope>
    <source>
        <strain evidence="2">TT17</strain>
    </source>
</reference>
<protein>
    <submittedName>
        <fullName evidence="2">Uncharacterized protein</fullName>
    </submittedName>
</protein>
<sequence>MAVIHPEDRAIGYAPSERSTEHKLHPAIGLAVGFGFIVGVATLVHVVFNTLV</sequence>
<gene>
    <name evidence="2" type="ORF">M8231_04930</name>
</gene>
<dbReference type="EMBL" id="CP097649">
    <property type="protein sequence ID" value="URI16332.1"/>
    <property type="molecule type" value="Genomic_DNA"/>
</dbReference>
<name>A0ABY4SN40_9CAUL</name>
<dbReference type="RefSeq" id="WP_250202379.1">
    <property type="nucleotide sequence ID" value="NZ_CP097649.1"/>
</dbReference>
<accession>A0ABY4SN40</accession>
<organism evidence="2 3">
    <name type="scientific">Brevundimonas albigilva</name>
    <dbReference type="NCBI Taxonomy" id="1312364"/>
    <lineage>
        <taxon>Bacteria</taxon>
        <taxon>Pseudomonadati</taxon>
        <taxon>Pseudomonadota</taxon>
        <taxon>Alphaproteobacteria</taxon>
        <taxon>Caulobacterales</taxon>
        <taxon>Caulobacteraceae</taxon>
        <taxon>Brevundimonas</taxon>
    </lineage>
</organism>
<keyword evidence="1" id="KW-0472">Membrane</keyword>
<evidence type="ECO:0000256" key="1">
    <source>
        <dbReference type="SAM" id="Phobius"/>
    </source>
</evidence>
<evidence type="ECO:0000313" key="2">
    <source>
        <dbReference type="EMBL" id="URI16332.1"/>
    </source>
</evidence>
<dbReference type="Proteomes" id="UP001055429">
    <property type="component" value="Chromosome"/>
</dbReference>
<evidence type="ECO:0000313" key="3">
    <source>
        <dbReference type="Proteomes" id="UP001055429"/>
    </source>
</evidence>
<proteinExistence type="predicted"/>
<keyword evidence="1" id="KW-1133">Transmembrane helix</keyword>
<keyword evidence="3" id="KW-1185">Reference proteome</keyword>
<keyword evidence="1" id="KW-0812">Transmembrane</keyword>